<dbReference type="Gene3D" id="3.20.20.80">
    <property type="entry name" value="Glycosidases"/>
    <property type="match status" value="1"/>
</dbReference>
<evidence type="ECO:0000313" key="3">
    <source>
        <dbReference type="EMBL" id="PQQ04816.1"/>
    </source>
</evidence>
<evidence type="ECO:0000313" key="4">
    <source>
        <dbReference type="Proteomes" id="UP000250321"/>
    </source>
</evidence>
<dbReference type="SUPFAM" id="SSF51445">
    <property type="entry name" value="(Trans)glycosidases"/>
    <property type="match status" value="1"/>
</dbReference>
<dbReference type="STRING" id="2094558.A0A314ZS73"/>
<gene>
    <name evidence="3" type="ORF">Pyn_35160</name>
</gene>
<dbReference type="PANTHER" id="PTHR10353:SF154">
    <property type="entry name" value="BETA-GLUCOSIDASE 9-RELATED"/>
    <property type="match status" value="1"/>
</dbReference>
<protein>
    <submittedName>
        <fullName evidence="3">Beta-glucosidase 24-like</fullName>
    </submittedName>
</protein>
<keyword evidence="4" id="KW-1185">Reference proteome</keyword>
<dbReference type="PANTHER" id="PTHR10353">
    <property type="entry name" value="GLYCOSYL HYDROLASE"/>
    <property type="match status" value="1"/>
</dbReference>
<dbReference type="GO" id="GO:0005975">
    <property type="term" value="P:carbohydrate metabolic process"/>
    <property type="evidence" value="ECO:0007669"/>
    <property type="project" value="InterPro"/>
</dbReference>
<accession>A0A314ZS73</accession>
<comment type="similarity">
    <text evidence="1 2">Belongs to the glycosyl hydrolase 1 family.</text>
</comment>
<organism evidence="3 4">
    <name type="scientific">Prunus yedoensis var. nudiflora</name>
    <dbReference type="NCBI Taxonomy" id="2094558"/>
    <lineage>
        <taxon>Eukaryota</taxon>
        <taxon>Viridiplantae</taxon>
        <taxon>Streptophyta</taxon>
        <taxon>Embryophyta</taxon>
        <taxon>Tracheophyta</taxon>
        <taxon>Spermatophyta</taxon>
        <taxon>Magnoliopsida</taxon>
        <taxon>eudicotyledons</taxon>
        <taxon>Gunneridae</taxon>
        <taxon>Pentapetalae</taxon>
        <taxon>rosids</taxon>
        <taxon>fabids</taxon>
        <taxon>Rosales</taxon>
        <taxon>Rosaceae</taxon>
        <taxon>Amygdaloideae</taxon>
        <taxon>Amygdaleae</taxon>
        <taxon>Prunus</taxon>
    </lineage>
</organism>
<sequence length="114" mass="13006">MPLLLSFTEKQGGQSGISLIGEYVEPYSESTEDRAAVKRNLDFELGWYTEPLVYGDYPKSMRHLVKERLTIFTKEERRLLEGSFDLLASIIISQDMVKTTLQLQRSQSATSTIL</sequence>
<evidence type="ECO:0000256" key="1">
    <source>
        <dbReference type="ARBA" id="ARBA00010838"/>
    </source>
</evidence>
<dbReference type="Proteomes" id="UP000250321">
    <property type="component" value="Unassembled WGS sequence"/>
</dbReference>
<name>A0A314ZS73_PRUYE</name>
<reference evidence="3 4" key="1">
    <citation type="submission" date="2018-02" db="EMBL/GenBank/DDBJ databases">
        <title>Draft genome of wild Prunus yedoensis var. nudiflora.</title>
        <authorList>
            <person name="Baek S."/>
            <person name="Kim J.-H."/>
            <person name="Choi K."/>
            <person name="Kim G.-B."/>
            <person name="Cho A."/>
            <person name="Jang H."/>
            <person name="Shin C.-H."/>
            <person name="Yu H.-J."/>
            <person name="Mun J.-H."/>
        </authorList>
    </citation>
    <scope>NUCLEOTIDE SEQUENCE [LARGE SCALE GENOMIC DNA]</scope>
    <source>
        <strain evidence="4">cv. Jeju island</strain>
        <tissue evidence="3">Leaf</tissue>
    </source>
</reference>
<proteinExistence type="inferred from homology"/>
<dbReference type="InterPro" id="IPR017853">
    <property type="entry name" value="GH"/>
</dbReference>
<dbReference type="EMBL" id="PJQY01001185">
    <property type="protein sequence ID" value="PQQ04816.1"/>
    <property type="molecule type" value="Genomic_DNA"/>
</dbReference>
<evidence type="ECO:0000256" key="2">
    <source>
        <dbReference type="RuleBase" id="RU003690"/>
    </source>
</evidence>
<dbReference type="GO" id="GO:0008422">
    <property type="term" value="F:beta-glucosidase activity"/>
    <property type="evidence" value="ECO:0007669"/>
    <property type="project" value="TreeGrafter"/>
</dbReference>
<dbReference type="AlphaFoldDB" id="A0A314ZS73"/>
<comment type="caution">
    <text evidence="3">The sequence shown here is derived from an EMBL/GenBank/DDBJ whole genome shotgun (WGS) entry which is preliminary data.</text>
</comment>
<dbReference type="InterPro" id="IPR001360">
    <property type="entry name" value="Glyco_hydro_1"/>
</dbReference>
<dbReference type="Pfam" id="PF00232">
    <property type="entry name" value="Glyco_hydro_1"/>
    <property type="match status" value="1"/>
</dbReference>
<dbReference type="OrthoDB" id="1192697at2759"/>